<dbReference type="SUPFAM" id="SSF49503">
    <property type="entry name" value="Cupredoxins"/>
    <property type="match status" value="3"/>
</dbReference>
<feature type="domain" description="Plastocyanin-like" evidence="6">
    <location>
        <begin position="244"/>
        <end position="319"/>
    </location>
</feature>
<dbReference type="PROSITE" id="PS51318">
    <property type="entry name" value="TAT"/>
    <property type="match status" value="1"/>
</dbReference>
<dbReference type="InterPro" id="IPR045087">
    <property type="entry name" value="Cu-oxidase_fam"/>
</dbReference>
<dbReference type="InterPro" id="IPR034279">
    <property type="entry name" value="CuRO_3_CopA"/>
</dbReference>
<evidence type="ECO:0000313" key="9">
    <source>
        <dbReference type="EMBL" id="MBE9640487.1"/>
    </source>
</evidence>
<dbReference type="RefSeq" id="WP_194137755.1">
    <property type="nucleotide sequence ID" value="NZ_JADFFK010000034.1"/>
</dbReference>
<evidence type="ECO:0000259" key="6">
    <source>
        <dbReference type="Pfam" id="PF00394"/>
    </source>
</evidence>
<evidence type="ECO:0000313" key="10">
    <source>
        <dbReference type="Proteomes" id="UP000607796"/>
    </source>
</evidence>
<feature type="domain" description="Plastocyanin-like" evidence="7">
    <location>
        <begin position="391"/>
        <end position="504"/>
    </location>
</feature>
<dbReference type="CDD" id="cd13896">
    <property type="entry name" value="CuRO_3_CopA"/>
    <property type="match status" value="1"/>
</dbReference>
<dbReference type="Proteomes" id="UP000607796">
    <property type="component" value="Unassembled WGS sequence"/>
</dbReference>
<gene>
    <name evidence="9" type="ORF">IQ782_26910</name>
</gene>
<protein>
    <submittedName>
        <fullName evidence="9">Multicopper oxidase domain-containing protein</fullName>
    </submittedName>
</protein>
<keyword evidence="10" id="KW-1185">Reference proteome</keyword>
<dbReference type="InterPro" id="IPR011707">
    <property type="entry name" value="Cu-oxidase-like_N"/>
</dbReference>
<dbReference type="Pfam" id="PF00394">
    <property type="entry name" value="Cu-oxidase"/>
    <property type="match status" value="1"/>
</dbReference>
<keyword evidence="1" id="KW-0479">Metal-binding</keyword>
<evidence type="ECO:0000256" key="5">
    <source>
        <dbReference type="SAM" id="SignalP"/>
    </source>
</evidence>
<keyword evidence="5" id="KW-0732">Signal</keyword>
<feature type="signal peptide" evidence="5">
    <location>
        <begin position="1"/>
        <end position="28"/>
    </location>
</feature>
<reference evidence="9 10" key="1">
    <citation type="journal article" date="2021" name="Int. J. Syst. Evol. Microbiol.">
        <title>Salipiger mangrovisoli sp. nov., isolated from mangrove soil and the proposal for the reclassification of Paraphaeobacter pallidus as Salipiger pallidus comb. nov.</title>
        <authorList>
            <person name="Du J."/>
            <person name="Liu Y."/>
            <person name="Pei T."/>
            <person name="Deng M.R."/>
            <person name="Zhu H."/>
        </authorList>
    </citation>
    <scope>NUCLEOTIDE SEQUENCE [LARGE SCALE GENOMIC DNA]</scope>
    <source>
        <strain evidence="9 10">6D45A</strain>
    </source>
</reference>
<dbReference type="EMBL" id="JADFFK010000034">
    <property type="protein sequence ID" value="MBE9640487.1"/>
    <property type="molecule type" value="Genomic_DNA"/>
</dbReference>
<feature type="chain" id="PRO_5045990732" evidence="5">
    <location>
        <begin position="29"/>
        <end position="507"/>
    </location>
</feature>
<dbReference type="Pfam" id="PF07732">
    <property type="entry name" value="Cu-oxidase_3"/>
    <property type="match status" value="1"/>
</dbReference>
<name>A0ABR9XAM3_9RHOB</name>
<dbReference type="PROSITE" id="PS00080">
    <property type="entry name" value="MULTICOPPER_OXIDASE2"/>
    <property type="match status" value="1"/>
</dbReference>
<evidence type="ECO:0000256" key="3">
    <source>
        <dbReference type="ARBA" id="ARBA00023008"/>
    </source>
</evidence>
<evidence type="ECO:0000259" key="8">
    <source>
        <dbReference type="Pfam" id="PF07732"/>
    </source>
</evidence>
<dbReference type="PANTHER" id="PTHR11709">
    <property type="entry name" value="MULTI-COPPER OXIDASE"/>
    <property type="match status" value="1"/>
</dbReference>
<sequence>MTRYSRRGFLAASAAVSASLLLPARARAATDRLSLTAGTRTIEVNGRAATVLGLTNGTGGQGLTLDPGQRFAVDLTNGLDAETIIHWHGQIPPNAQDGAPNTNPMLKVGERRAYDYAPRPGTFWMHSHIPQQEIALLAAPLIVRSAEDVAADRQEVVMFLHDFSFKSPDDVLAETTGSSGGHHGGAHAPAPMDHGAMHHGETAAPTGGMSGMGEMPGMSGMGNMSGMSGMSEMPMDLNDFDFDAYLTNDRTLDDPEVVTVERNGRLRLRIINGASMTAYWIDTGELQARLVAVDGDAVAPLAGTRFPIASGQRMEIDLDMPGDGIARPVLALREGAHEQTGLILAPQGAAVPRLATRAETETPPVAGDMRQELALRAVSPLAAREPDVRQMVMLGGAMAPYVWTINDAVWEDHRPITVPQGARVEMMFHNMSMMAHPMHLHGHVFQVVAVGGQPVQGALRDTVFVPAMGSVTVAFDAGEAARWMMHCHHMGHLATGMMTELQVRATA</sequence>
<dbReference type="Pfam" id="PF07731">
    <property type="entry name" value="Cu-oxidase_2"/>
    <property type="match status" value="1"/>
</dbReference>
<dbReference type="PANTHER" id="PTHR11709:SF394">
    <property type="entry name" value="FI03373P-RELATED"/>
    <property type="match status" value="1"/>
</dbReference>
<dbReference type="CDD" id="cd13865">
    <property type="entry name" value="CuRO_1_LCC_like_3"/>
    <property type="match status" value="1"/>
</dbReference>
<dbReference type="InterPro" id="IPR008972">
    <property type="entry name" value="Cupredoxin"/>
</dbReference>
<comment type="caution">
    <text evidence="9">The sequence shown here is derived from an EMBL/GenBank/DDBJ whole genome shotgun (WGS) entry which is preliminary data.</text>
</comment>
<keyword evidence="3" id="KW-0186">Copper</keyword>
<feature type="region of interest" description="Disordered" evidence="4">
    <location>
        <begin position="172"/>
        <end position="209"/>
    </location>
</feature>
<keyword evidence="2" id="KW-0560">Oxidoreductase</keyword>
<dbReference type="InterPro" id="IPR011706">
    <property type="entry name" value="Cu-oxidase_C"/>
</dbReference>
<dbReference type="InterPro" id="IPR001117">
    <property type="entry name" value="Cu-oxidase_2nd"/>
</dbReference>
<feature type="domain" description="Plastocyanin-like" evidence="8">
    <location>
        <begin position="40"/>
        <end position="146"/>
    </location>
</feature>
<accession>A0ABR9XAM3</accession>
<dbReference type="InterPro" id="IPR002355">
    <property type="entry name" value="Cu_oxidase_Cu_BS"/>
</dbReference>
<dbReference type="Gene3D" id="2.60.40.420">
    <property type="entry name" value="Cupredoxins - blue copper proteins"/>
    <property type="match status" value="3"/>
</dbReference>
<proteinExistence type="predicted"/>
<organism evidence="9 10">
    <name type="scientific">Salipiger mangrovisoli</name>
    <dbReference type="NCBI Taxonomy" id="2865933"/>
    <lineage>
        <taxon>Bacteria</taxon>
        <taxon>Pseudomonadati</taxon>
        <taxon>Pseudomonadota</taxon>
        <taxon>Alphaproteobacteria</taxon>
        <taxon>Rhodobacterales</taxon>
        <taxon>Roseobacteraceae</taxon>
        <taxon>Salipiger</taxon>
    </lineage>
</organism>
<evidence type="ECO:0000259" key="7">
    <source>
        <dbReference type="Pfam" id="PF07731"/>
    </source>
</evidence>
<evidence type="ECO:0000256" key="2">
    <source>
        <dbReference type="ARBA" id="ARBA00023002"/>
    </source>
</evidence>
<evidence type="ECO:0000256" key="1">
    <source>
        <dbReference type="ARBA" id="ARBA00022723"/>
    </source>
</evidence>
<evidence type="ECO:0000256" key="4">
    <source>
        <dbReference type="SAM" id="MobiDB-lite"/>
    </source>
</evidence>
<dbReference type="InterPro" id="IPR006311">
    <property type="entry name" value="TAT_signal"/>
</dbReference>